<dbReference type="EMBL" id="AP018553">
    <property type="protein sequence ID" value="BBD73340.1"/>
    <property type="molecule type" value="Genomic_DNA"/>
</dbReference>
<evidence type="ECO:0000313" key="2">
    <source>
        <dbReference type="EMBL" id="BBD73340.1"/>
    </source>
</evidence>
<evidence type="ECO:0000313" key="3">
    <source>
        <dbReference type="Proteomes" id="UP000276741"/>
    </source>
</evidence>
<keyword evidence="1" id="KW-0472">Membrane</keyword>
<name>A0A348B588_9CREN</name>
<proteinExistence type="predicted"/>
<dbReference type="Proteomes" id="UP000276741">
    <property type="component" value="Chromosome"/>
</dbReference>
<reference evidence="3" key="1">
    <citation type="submission" date="2018-04" db="EMBL/GenBank/DDBJ databases">
        <title>Complete genome sequence of Sulfodiicoccus acidiphilus strain HS-1.</title>
        <authorList>
            <person name="Sakai H.D."/>
            <person name="Kurosawa N."/>
        </authorList>
    </citation>
    <scope>NUCLEOTIDE SEQUENCE [LARGE SCALE GENOMIC DNA]</scope>
    <source>
        <strain evidence="3">HS-1</strain>
    </source>
</reference>
<keyword evidence="3" id="KW-1185">Reference proteome</keyword>
<keyword evidence="1" id="KW-1133">Transmembrane helix</keyword>
<sequence length="368" mass="39860">MPSFYVGDVVAFSNSTYHLPAPVTLKLPTNSTRGSVRYLLDSLQVLGSGSGLDLGPGIYLVRANYTLQFLVEVVYPQTTSSGWYFSGSLITFPSLIQVNSTVRYSLIGRSTFTVTGPANVTPDYVKQYLVTLSLPNGTLSSWIDQDAVATIPALIQVNSTVRYSLVGPSTFIVTVPAELTPDYVKQYLVTLSLPNGTLSSWIDQDAVATIPALIQVNSTVRYSLIGRSTFTVTGPANVTPDYVKQYLVVIDGNSSWMDQGSTVRLYREVGFPFNVKWVGTYNVSNGRVVNVNGPIVEKAVRVLSLVSLAEVVVPVGGAGGLAYALRRRTRSARTFVGKGELVLVNGVVAVVVEVRREDGRNVYYVDFG</sequence>
<evidence type="ECO:0000256" key="1">
    <source>
        <dbReference type="SAM" id="Phobius"/>
    </source>
</evidence>
<dbReference type="AlphaFoldDB" id="A0A348B588"/>
<accession>A0A348B588</accession>
<feature type="transmembrane region" description="Helical" evidence="1">
    <location>
        <begin position="302"/>
        <end position="325"/>
    </location>
</feature>
<protein>
    <submittedName>
        <fullName evidence="2">Uncharacterized protein</fullName>
    </submittedName>
</protein>
<gene>
    <name evidence="2" type="ORF">HS1genome_1729</name>
</gene>
<organism evidence="2 3">
    <name type="scientific">Sulfodiicoccus acidiphilus</name>
    <dbReference type="NCBI Taxonomy" id="1670455"/>
    <lineage>
        <taxon>Archaea</taxon>
        <taxon>Thermoproteota</taxon>
        <taxon>Thermoprotei</taxon>
        <taxon>Sulfolobales</taxon>
        <taxon>Sulfolobaceae</taxon>
        <taxon>Sulfodiicoccus</taxon>
    </lineage>
</organism>
<dbReference type="KEGG" id="sacd:HS1genome_1729"/>
<keyword evidence="1" id="KW-0812">Transmembrane</keyword>